<keyword evidence="2" id="KW-1185">Reference proteome</keyword>
<dbReference type="EMBL" id="CAJVQC010002565">
    <property type="protein sequence ID" value="CAG8513425.1"/>
    <property type="molecule type" value="Genomic_DNA"/>
</dbReference>
<reference evidence="1" key="1">
    <citation type="submission" date="2021-06" db="EMBL/GenBank/DDBJ databases">
        <authorList>
            <person name="Kallberg Y."/>
            <person name="Tangrot J."/>
            <person name="Rosling A."/>
        </authorList>
    </citation>
    <scope>NUCLEOTIDE SEQUENCE</scope>
    <source>
        <strain evidence="1">MA461A</strain>
    </source>
</reference>
<gene>
    <name evidence="1" type="ORF">RPERSI_LOCUS2362</name>
</gene>
<evidence type="ECO:0000313" key="1">
    <source>
        <dbReference type="EMBL" id="CAG8513425.1"/>
    </source>
</evidence>
<accession>A0ACA9L7B9</accession>
<protein>
    <submittedName>
        <fullName evidence="1">30416_t:CDS:1</fullName>
    </submittedName>
</protein>
<feature type="non-terminal residue" evidence="1">
    <location>
        <position position="1"/>
    </location>
</feature>
<proteinExistence type="predicted"/>
<organism evidence="1 2">
    <name type="scientific">Racocetra persica</name>
    <dbReference type="NCBI Taxonomy" id="160502"/>
    <lineage>
        <taxon>Eukaryota</taxon>
        <taxon>Fungi</taxon>
        <taxon>Fungi incertae sedis</taxon>
        <taxon>Mucoromycota</taxon>
        <taxon>Glomeromycotina</taxon>
        <taxon>Glomeromycetes</taxon>
        <taxon>Diversisporales</taxon>
        <taxon>Gigasporaceae</taxon>
        <taxon>Racocetra</taxon>
    </lineage>
</organism>
<comment type="caution">
    <text evidence="1">The sequence shown here is derived from an EMBL/GenBank/DDBJ whole genome shotgun (WGS) entry which is preliminary data.</text>
</comment>
<sequence>ERTQERELVSEDRTVVLMEAPLAVVIQINTMMKGLLKLLIETKPFSNNLSDKNGKIDICKMDNNAMKENVKGNATINKSEKGGMFKVKHNEYIPMSSNKTALDYNDKTYSSKYLSTSSQVLKTCLTKGGDTLFCEEKKQV</sequence>
<evidence type="ECO:0000313" key="2">
    <source>
        <dbReference type="Proteomes" id="UP000789920"/>
    </source>
</evidence>
<dbReference type="Proteomes" id="UP000789920">
    <property type="component" value="Unassembled WGS sequence"/>
</dbReference>
<name>A0ACA9L7B9_9GLOM</name>